<dbReference type="GeneID" id="63917368"/>
<organism evidence="1 2">
    <name type="scientific">Aureobasidium melanogenum (strain CBS 110374)</name>
    <name type="common">Aureobasidium pullulans var. melanogenum</name>
    <dbReference type="NCBI Taxonomy" id="1043003"/>
    <lineage>
        <taxon>Eukaryota</taxon>
        <taxon>Fungi</taxon>
        <taxon>Dikarya</taxon>
        <taxon>Ascomycota</taxon>
        <taxon>Pezizomycotina</taxon>
        <taxon>Dothideomycetes</taxon>
        <taxon>Dothideomycetidae</taxon>
        <taxon>Dothideales</taxon>
        <taxon>Saccotheciaceae</taxon>
        <taxon>Aureobasidium</taxon>
    </lineage>
</organism>
<name>A0A074WC18_AURM1</name>
<dbReference type="Proteomes" id="UP000030672">
    <property type="component" value="Unassembled WGS sequence"/>
</dbReference>
<evidence type="ECO:0000313" key="2">
    <source>
        <dbReference type="Proteomes" id="UP000030672"/>
    </source>
</evidence>
<dbReference type="RefSeq" id="XP_040884500.1">
    <property type="nucleotide sequence ID" value="XM_041023995.1"/>
</dbReference>
<evidence type="ECO:0000313" key="1">
    <source>
        <dbReference type="EMBL" id="KEQ67477.1"/>
    </source>
</evidence>
<keyword evidence="2" id="KW-1185">Reference proteome</keyword>
<accession>A0A074WC18</accession>
<dbReference type="AlphaFoldDB" id="A0A074WC18"/>
<gene>
    <name evidence="1" type="ORF">M437DRAFT_61880</name>
</gene>
<protein>
    <submittedName>
        <fullName evidence="1">Uncharacterized protein</fullName>
    </submittedName>
</protein>
<reference evidence="1 2" key="1">
    <citation type="journal article" date="2014" name="BMC Genomics">
        <title>Genome sequencing of four Aureobasidium pullulans varieties: biotechnological potential, stress tolerance, and description of new species.</title>
        <authorList>
            <person name="Gostin Ar C."/>
            <person name="Ohm R.A."/>
            <person name="Kogej T."/>
            <person name="Sonjak S."/>
            <person name="Turk M."/>
            <person name="Zajc J."/>
            <person name="Zalar P."/>
            <person name="Grube M."/>
            <person name="Sun H."/>
            <person name="Han J."/>
            <person name="Sharma A."/>
            <person name="Chiniquy J."/>
            <person name="Ngan C.Y."/>
            <person name="Lipzen A."/>
            <person name="Barry K."/>
            <person name="Grigoriev I.V."/>
            <person name="Gunde-Cimerman N."/>
        </authorList>
    </citation>
    <scope>NUCLEOTIDE SEQUENCE [LARGE SCALE GENOMIC DNA]</scope>
    <source>
        <strain evidence="1 2">CBS 110374</strain>
    </source>
</reference>
<sequence length="147" mass="15458">MAQVAALYNPPGGRGIGPSSIADPLYNSFAQPHVNGTGPSNAVECDGHGTGSYWTCMESLIASGRFAAGLCQTLSGQAVVWGTSTSHGIASHTTTITTTDLATTTFVPPRDLWIETALAISHNDEHLILQWTCISWNQTPGTDVDLT</sequence>
<dbReference type="HOGENOM" id="CLU_1767704_0_0_1"/>
<dbReference type="EMBL" id="KL584824">
    <property type="protein sequence ID" value="KEQ67477.1"/>
    <property type="molecule type" value="Genomic_DNA"/>
</dbReference>
<proteinExistence type="predicted"/>